<evidence type="ECO:0000313" key="4">
    <source>
        <dbReference type="Proteomes" id="UP001500190"/>
    </source>
</evidence>
<dbReference type="EMBL" id="BAAAND010000012">
    <property type="protein sequence ID" value="GAA1612941.1"/>
    <property type="molecule type" value="Genomic_DNA"/>
</dbReference>
<organism evidence="3 4">
    <name type="scientific">Kribbella karoonensis</name>
    <dbReference type="NCBI Taxonomy" id="324851"/>
    <lineage>
        <taxon>Bacteria</taxon>
        <taxon>Bacillati</taxon>
        <taxon>Actinomycetota</taxon>
        <taxon>Actinomycetes</taxon>
        <taxon>Propionibacteriales</taxon>
        <taxon>Kribbellaceae</taxon>
        <taxon>Kribbella</taxon>
    </lineage>
</organism>
<sequence length="304" mass="32831">MQALLSDPDLCGWPLDSVIVISNPGSVSELGIRLTELARETTGVLLLYFVGHGVVTERAELCLALSSTHPDHPGISGLRWETIRHAFLSSPARVRIGILDCCFSGRAIEALSGTGDQALADLADIRGSYILTASRSNRAAHVPPAHEQHAACTTFTAELRDLIRTGIPGKADWLTFSDIYPELRQRLTTKGFPAPDRRGTDTADQFRFAANAASRHISRLSTQAPDSPASDPTPAAGGAPSPMVRRAAEQLVRDLQDRVHKLIADLQDARAAGDTDKAASTERQLEGVRALLQQAIKTRTEFRS</sequence>
<comment type="caution">
    <text evidence="3">The sequence shown here is derived from an EMBL/GenBank/DDBJ whole genome shotgun (WGS) entry which is preliminary data.</text>
</comment>
<keyword evidence="4" id="KW-1185">Reference proteome</keyword>
<evidence type="ECO:0000256" key="1">
    <source>
        <dbReference type="SAM" id="Coils"/>
    </source>
</evidence>
<gene>
    <name evidence="3" type="ORF">GCM10009742_75190</name>
</gene>
<evidence type="ECO:0000256" key="2">
    <source>
        <dbReference type="SAM" id="MobiDB-lite"/>
    </source>
</evidence>
<dbReference type="Proteomes" id="UP001500190">
    <property type="component" value="Unassembled WGS sequence"/>
</dbReference>
<evidence type="ECO:0008006" key="5">
    <source>
        <dbReference type="Google" id="ProtNLM"/>
    </source>
</evidence>
<feature type="coiled-coil region" evidence="1">
    <location>
        <begin position="245"/>
        <end position="272"/>
    </location>
</feature>
<evidence type="ECO:0000313" key="3">
    <source>
        <dbReference type="EMBL" id="GAA1612941.1"/>
    </source>
</evidence>
<reference evidence="3 4" key="1">
    <citation type="journal article" date="2019" name="Int. J. Syst. Evol. Microbiol.">
        <title>The Global Catalogue of Microorganisms (GCM) 10K type strain sequencing project: providing services to taxonomists for standard genome sequencing and annotation.</title>
        <authorList>
            <consortium name="The Broad Institute Genomics Platform"/>
            <consortium name="The Broad Institute Genome Sequencing Center for Infectious Disease"/>
            <person name="Wu L."/>
            <person name="Ma J."/>
        </authorList>
    </citation>
    <scope>NUCLEOTIDE SEQUENCE [LARGE SCALE GENOMIC DNA]</scope>
    <source>
        <strain evidence="3 4">JCM 14304</strain>
    </source>
</reference>
<feature type="region of interest" description="Disordered" evidence="2">
    <location>
        <begin position="217"/>
        <end position="242"/>
    </location>
</feature>
<name>A0ABN2EP33_9ACTN</name>
<proteinExistence type="predicted"/>
<accession>A0ABN2EP33</accession>
<dbReference type="NCBIfam" id="NF047832">
    <property type="entry name" value="caspase_w_EACC1"/>
    <property type="match status" value="1"/>
</dbReference>
<feature type="compositionally biased region" description="Low complexity" evidence="2">
    <location>
        <begin position="224"/>
        <end position="242"/>
    </location>
</feature>
<protein>
    <recommendedName>
        <fullName evidence="5">Caspase domain-containing protein</fullName>
    </recommendedName>
</protein>
<keyword evidence="1" id="KW-0175">Coiled coil</keyword>